<evidence type="ECO:0000313" key="2">
    <source>
        <dbReference type="Proteomes" id="UP000821853"/>
    </source>
</evidence>
<dbReference type="PANTHER" id="PTHR47526:SF4">
    <property type="entry name" value="SWIM-TYPE DOMAIN-CONTAINING PROTEIN"/>
    <property type="match status" value="1"/>
</dbReference>
<organism evidence="1 2">
    <name type="scientific">Haemaphysalis longicornis</name>
    <name type="common">Bush tick</name>
    <dbReference type="NCBI Taxonomy" id="44386"/>
    <lineage>
        <taxon>Eukaryota</taxon>
        <taxon>Metazoa</taxon>
        <taxon>Ecdysozoa</taxon>
        <taxon>Arthropoda</taxon>
        <taxon>Chelicerata</taxon>
        <taxon>Arachnida</taxon>
        <taxon>Acari</taxon>
        <taxon>Parasitiformes</taxon>
        <taxon>Ixodida</taxon>
        <taxon>Ixodoidea</taxon>
        <taxon>Ixodidae</taxon>
        <taxon>Haemaphysalinae</taxon>
        <taxon>Haemaphysalis</taxon>
    </lineage>
</organism>
<dbReference type="OMA" id="PYEITEW"/>
<proteinExistence type="predicted"/>
<reference evidence="1 2" key="1">
    <citation type="journal article" date="2020" name="Cell">
        <title>Large-Scale Comparative Analyses of Tick Genomes Elucidate Their Genetic Diversity and Vector Capacities.</title>
        <authorList>
            <consortium name="Tick Genome and Microbiome Consortium (TIGMIC)"/>
            <person name="Jia N."/>
            <person name="Wang J."/>
            <person name="Shi W."/>
            <person name="Du L."/>
            <person name="Sun Y."/>
            <person name="Zhan W."/>
            <person name="Jiang J.F."/>
            <person name="Wang Q."/>
            <person name="Zhang B."/>
            <person name="Ji P."/>
            <person name="Bell-Sakyi L."/>
            <person name="Cui X.M."/>
            <person name="Yuan T.T."/>
            <person name="Jiang B.G."/>
            <person name="Yang W.F."/>
            <person name="Lam T.T."/>
            <person name="Chang Q.C."/>
            <person name="Ding S.J."/>
            <person name="Wang X.J."/>
            <person name="Zhu J.G."/>
            <person name="Ruan X.D."/>
            <person name="Zhao L."/>
            <person name="Wei J.T."/>
            <person name="Ye R.Z."/>
            <person name="Que T.C."/>
            <person name="Du C.H."/>
            <person name="Zhou Y.H."/>
            <person name="Cheng J.X."/>
            <person name="Dai P.F."/>
            <person name="Guo W.B."/>
            <person name="Han X.H."/>
            <person name="Huang E.J."/>
            <person name="Li L.F."/>
            <person name="Wei W."/>
            <person name="Gao Y.C."/>
            <person name="Liu J.Z."/>
            <person name="Shao H.Z."/>
            <person name="Wang X."/>
            <person name="Wang C.C."/>
            <person name="Yang T.C."/>
            <person name="Huo Q.B."/>
            <person name="Li W."/>
            <person name="Chen H.Y."/>
            <person name="Chen S.E."/>
            <person name="Zhou L.G."/>
            <person name="Ni X.B."/>
            <person name="Tian J.H."/>
            <person name="Sheng Y."/>
            <person name="Liu T."/>
            <person name="Pan Y.S."/>
            <person name="Xia L.Y."/>
            <person name="Li J."/>
            <person name="Zhao F."/>
            <person name="Cao W.C."/>
        </authorList>
    </citation>
    <scope>NUCLEOTIDE SEQUENCE [LARGE SCALE GENOMIC DNA]</scope>
    <source>
        <strain evidence="1">HaeL-2018</strain>
    </source>
</reference>
<dbReference type="PANTHER" id="PTHR47526">
    <property type="entry name" value="ATP-DEPENDENT DNA HELICASE"/>
    <property type="match status" value="1"/>
</dbReference>
<protein>
    <submittedName>
        <fullName evidence="1">Uncharacterized protein</fullName>
    </submittedName>
</protein>
<accession>A0A9J6FUP7</accession>
<sequence length="113" mass="12921">MAQNETVYAATLCLKDQARYSEKVVLCGVDPFELSESDCVRDVNLWPRVDAADISEFLVLRTSFITRQQLKARKALEGHNFVTSGWVREPWVKEVSSHSVVLKTKVRYSVLLF</sequence>
<dbReference type="AlphaFoldDB" id="A0A9J6FUP7"/>
<comment type="caution">
    <text evidence="1">The sequence shown here is derived from an EMBL/GenBank/DDBJ whole genome shotgun (WGS) entry which is preliminary data.</text>
</comment>
<dbReference type="EMBL" id="JABSTR010000004">
    <property type="protein sequence ID" value="KAH9366885.1"/>
    <property type="molecule type" value="Genomic_DNA"/>
</dbReference>
<dbReference type="VEuPathDB" id="VectorBase:HLOH_043676"/>
<evidence type="ECO:0000313" key="1">
    <source>
        <dbReference type="EMBL" id="KAH9366885.1"/>
    </source>
</evidence>
<dbReference type="OrthoDB" id="6771772at2759"/>
<dbReference type="Proteomes" id="UP000821853">
    <property type="component" value="Chromosome 2"/>
</dbReference>
<keyword evidence="2" id="KW-1185">Reference proteome</keyword>
<gene>
    <name evidence="1" type="ORF">HPB48_019935</name>
</gene>
<name>A0A9J6FUP7_HAELO</name>